<dbReference type="Gene3D" id="3.40.50.300">
    <property type="entry name" value="P-loop containing nucleotide triphosphate hydrolases"/>
    <property type="match status" value="1"/>
</dbReference>
<accession>A0A9W4XR76</accession>
<comment type="caution">
    <text evidence="4">The sequence shown here is derived from an EMBL/GenBank/DDBJ whole genome shotgun (WGS) entry which is preliminary data.</text>
</comment>
<dbReference type="GO" id="GO:0030170">
    <property type="term" value="F:pyridoxal phosphate binding"/>
    <property type="evidence" value="ECO:0007669"/>
    <property type="project" value="InterPro"/>
</dbReference>
<evidence type="ECO:0000313" key="4">
    <source>
        <dbReference type="EMBL" id="CAI6299495.1"/>
    </source>
</evidence>
<evidence type="ECO:0000256" key="3">
    <source>
        <dbReference type="ARBA" id="ARBA00022679"/>
    </source>
</evidence>
<dbReference type="GO" id="GO:0005739">
    <property type="term" value="C:mitochondrion"/>
    <property type="evidence" value="ECO:0007669"/>
    <property type="project" value="UniProtKB-SubCell"/>
</dbReference>
<dbReference type="InterPro" id="IPR015421">
    <property type="entry name" value="PyrdxlP-dep_Trfase_major"/>
</dbReference>
<protein>
    <recommendedName>
        <fullName evidence="6">PLP-dependent transferase</fullName>
    </recommendedName>
</protein>
<dbReference type="Proteomes" id="UP001152607">
    <property type="component" value="Unassembled WGS sequence"/>
</dbReference>
<evidence type="ECO:0000256" key="2">
    <source>
        <dbReference type="ARBA" id="ARBA00022576"/>
    </source>
</evidence>
<dbReference type="AlphaFoldDB" id="A0A9W4XR76"/>
<dbReference type="Pfam" id="PF13500">
    <property type="entry name" value="AAA_26"/>
    <property type="match status" value="1"/>
</dbReference>
<reference evidence="4" key="1">
    <citation type="submission" date="2023-01" db="EMBL/GenBank/DDBJ databases">
        <authorList>
            <person name="Van Ghelder C."/>
            <person name="Rancurel C."/>
        </authorList>
    </citation>
    <scope>NUCLEOTIDE SEQUENCE</scope>
    <source>
        <strain evidence="4">CNCM I-4278</strain>
    </source>
</reference>
<evidence type="ECO:0008006" key="6">
    <source>
        <dbReference type="Google" id="ProtNLM"/>
    </source>
</evidence>
<comment type="subcellular location">
    <subcellularLocation>
        <location evidence="1">Mitochondrion</location>
    </subcellularLocation>
</comment>
<dbReference type="GO" id="GO:0004141">
    <property type="term" value="F:dethiobiotin synthase activity"/>
    <property type="evidence" value="ECO:0007669"/>
    <property type="project" value="TreeGrafter"/>
</dbReference>
<dbReference type="PANTHER" id="PTHR42684">
    <property type="entry name" value="ADENOSYLMETHIONINE-8-AMINO-7-OXONONANOATE AMINOTRANSFERASE"/>
    <property type="match status" value="1"/>
</dbReference>
<evidence type="ECO:0000256" key="1">
    <source>
        <dbReference type="ARBA" id="ARBA00004173"/>
    </source>
</evidence>
<dbReference type="SUPFAM" id="SSF53383">
    <property type="entry name" value="PLP-dependent transferases"/>
    <property type="match status" value="1"/>
</dbReference>
<keyword evidence="3" id="KW-0808">Transferase</keyword>
<dbReference type="GO" id="GO:0009102">
    <property type="term" value="P:biotin biosynthetic process"/>
    <property type="evidence" value="ECO:0007669"/>
    <property type="project" value="TreeGrafter"/>
</dbReference>
<name>A0A9W4XR76_9PLEO</name>
<organism evidence="4 5">
    <name type="scientific">Periconia digitata</name>
    <dbReference type="NCBI Taxonomy" id="1303443"/>
    <lineage>
        <taxon>Eukaryota</taxon>
        <taxon>Fungi</taxon>
        <taxon>Dikarya</taxon>
        <taxon>Ascomycota</taxon>
        <taxon>Pezizomycotina</taxon>
        <taxon>Dothideomycetes</taxon>
        <taxon>Pleosporomycetidae</taxon>
        <taxon>Pleosporales</taxon>
        <taxon>Massarineae</taxon>
        <taxon>Periconiaceae</taxon>
        <taxon>Periconia</taxon>
    </lineage>
</organism>
<dbReference type="CDD" id="cd03109">
    <property type="entry name" value="DTBS"/>
    <property type="match status" value="1"/>
</dbReference>
<dbReference type="GO" id="GO:0004015">
    <property type="term" value="F:adenosylmethionine-8-amino-7-oxononanoate transaminase activity"/>
    <property type="evidence" value="ECO:0007669"/>
    <property type="project" value="TreeGrafter"/>
</dbReference>
<dbReference type="InterPro" id="IPR027417">
    <property type="entry name" value="P-loop_NTPase"/>
</dbReference>
<keyword evidence="2" id="KW-0032">Aminotransferase</keyword>
<proteinExistence type="predicted"/>
<dbReference type="OrthoDB" id="425114at2759"/>
<sequence>MSRVPTALWKNLIAVQVYGANTGVGKTVFSTLLGSHFSRKIAKTKWDLRYIKPVSTGPIDEADDGYFSRYTGANADTLFQFKKAVSPHVAARDSGRIPSDNDIVQKLYSKLSEIATRRCSQENSIGLAIVETAGGVLSPGPSGVPQADLFRPLRMPVVLVGDHRLGGIASTISATESLILRGYDIAGVVCFDDKGKYENSNYLRNYFEEREIAAFEIPWIPDLSDCTTETEIEKMRAYYLEESDSDGLHNIAGQLIDQHATRLENLSKMAKKTSESIWHPFTQHKNRKSSDEILVFDSAYGDYFQTKHTAQSNGGSKGNTNNAILYPAFDGSASWWTQGLGHGNPKLALAAAYAAGRYGHVMFAGATNEPAVALAQRLLQGLENPRLARCFYTDDGSTAAEVGIKMALRASCKRYGWDGSSTEVGILGLKGSYHGDTIGAMDASEPCTYNKKVDWYRGRGHWFDFPTVKMRQGQWIVEPSAGMEQVFGETSRYRTLDDVFEFEKRRQNPRYREYITEQLNTLVKEQGKAFGALVMEPIILGAGGMLFVDPLFQRTFVEIVREYDFVESTAHPKDPKAWSGLPVVFDEVFTGLYRLGRFSSASFLETHPDISIHAKLLTGGLLPLSATLASESIFEAFLSNEVADALLHGHSYTAHPIGCHVGNVSLKAMEELSHSYAWQDYLKDWQGEVASTFDQPHVETPKKTTKKCIWSMWSQRTANEISYHPLVDHVIAIGSVLVVSLKDDHGSGYTSKAALGLRDALLRDRIGQNIHIHSRVLGNTIYLMASMTSAPSDLATIESAFMDQLKAMVDGS</sequence>
<dbReference type="EMBL" id="CAOQHR010000002">
    <property type="protein sequence ID" value="CAI6299495.1"/>
    <property type="molecule type" value="Genomic_DNA"/>
</dbReference>
<dbReference type="FunFam" id="3.90.1150.10:FF:000080">
    <property type="entry name" value="Bifunctional dethiobiotin synthetase/adenosylmethionine-8-amino-7-oxononanoate aminotransferase"/>
    <property type="match status" value="1"/>
</dbReference>
<dbReference type="PROSITE" id="PS00600">
    <property type="entry name" value="AA_TRANSFER_CLASS_3"/>
    <property type="match status" value="1"/>
</dbReference>
<dbReference type="PANTHER" id="PTHR42684:SF3">
    <property type="entry name" value="ADENOSYLMETHIONINE-8-AMINO-7-OXONONANOATE AMINOTRANSFERASE"/>
    <property type="match status" value="1"/>
</dbReference>
<evidence type="ECO:0000313" key="5">
    <source>
        <dbReference type="Proteomes" id="UP001152607"/>
    </source>
</evidence>
<gene>
    <name evidence="4" type="ORF">PDIGIT_LOCUS2780</name>
</gene>
<dbReference type="Pfam" id="PF00202">
    <property type="entry name" value="Aminotran_3"/>
    <property type="match status" value="1"/>
</dbReference>
<dbReference type="InterPro" id="IPR015424">
    <property type="entry name" value="PyrdxlP-dep_Trfase"/>
</dbReference>
<dbReference type="InterPro" id="IPR005814">
    <property type="entry name" value="Aminotrans_3"/>
</dbReference>
<dbReference type="Gene3D" id="3.40.640.10">
    <property type="entry name" value="Type I PLP-dependent aspartate aminotransferase-like (Major domain)"/>
    <property type="match status" value="1"/>
</dbReference>
<dbReference type="InterPro" id="IPR049704">
    <property type="entry name" value="Aminotrans_3_PPA_site"/>
</dbReference>
<keyword evidence="5" id="KW-1185">Reference proteome</keyword>
<dbReference type="SUPFAM" id="SSF52540">
    <property type="entry name" value="P-loop containing nucleoside triphosphate hydrolases"/>
    <property type="match status" value="1"/>
</dbReference>